<gene>
    <name evidence="9" type="ORF">NNL22_07610</name>
</gene>
<evidence type="ECO:0000313" key="10">
    <source>
        <dbReference type="Proteomes" id="UP001164472"/>
    </source>
</evidence>
<keyword evidence="3" id="KW-1134">Transmembrane beta strand</keyword>
<feature type="signal peptide" evidence="8">
    <location>
        <begin position="1"/>
        <end position="26"/>
    </location>
</feature>
<sequence>MISVRRKSCKLLQAIALVSLGAPAMAQMTTNILGPSKAVALGNAVTADTPGVFAIQYNPAGLTKLKGRQFQFNLMNAYMDVDADFIAPPGYEIFGIDGLATDPVTGQQKDWVANNHSHTNTLAVYLPGHGIQQLPKGPGVLPTMGFSINSPGSKFTFGNAFYIPMPVGFYRKESDPGKYMPKATAMQRVTYLSPTVGYEINDEWSVGAGIQFSHQAVAADQWMRAPNMLLGVAEILQDAFNCESGNEPLAPFIALCGGNVGPWDDVGAMSLDLQETLSPTYSLGVLWEPNDWFSWGASYYSEADMHLKGTFELNYTKDWSGFWQGLNGSIIGAISAAILGLPSGAPREAGNVSMRLTYPQHFKSGMSLKVHPKLTVNADVGYYDWSTFKALNLQFDRNLEFLGAAKILSPDNATSNTLSLPLNWTDEWNIGIGLEHHVTSRLDLRVGAEIRDSITPDDQRSLIGVFGDSILWGAGLGYQWDKDSVVDFHISYLQSIEYIPANGSCNLNCDNLTNIIYNPYAGLDVKTSVRFASLGFSFRTKF</sequence>
<evidence type="ECO:0000256" key="2">
    <source>
        <dbReference type="ARBA" id="ARBA00008163"/>
    </source>
</evidence>
<comment type="subcellular location">
    <subcellularLocation>
        <location evidence="1">Cell outer membrane</location>
        <topology evidence="1">Multi-pass membrane protein</topology>
    </subcellularLocation>
</comment>
<organism evidence="9 10">
    <name type="scientific">Alkalimarinus sediminis</name>
    <dbReference type="NCBI Taxonomy" id="1632866"/>
    <lineage>
        <taxon>Bacteria</taxon>
        <taxon>Pseudomonadati</taxon>
        <taxon>Pseudomonadota</taxon>
        <taxon>Gammaproteobacteria</taxon>
        <taxon>Alteromonadales</taxon>
        <taxon>Alteromonadaceae</taxon>
        <taxon>Alkalimarinus</taxon>
    </lineage>
</organism>
<evidence type="ECO:0000256" key="6">
    <source>
        <dbReference type="ARBA" id="ARBA00023136"/>
    </source>
</evidence>
<dbReference type="PANTHER" id="PTHR35093:SF8">
    <property type="entry name" value="OUTER MEMBRANE PROTEIN NMB0088-RELATED"/>
    <property type="match status" value="1"/>
</dbReference>
<evidence type="ECO:0000256" key="4">
    <source>
        <dbReference type="ARBA" id="ARBA00022692"/>
    </source>
</evidence>
<evidence type="ECO:0000256" key="1">
    <source>
        <dbReference type="ARBA" id="ARBA00004571"/>
    </source>
</evidence>
<dbReference type="Gene3D" id="2.40.160.60">
    <property type="entry name" value="Outer membrane protein transport protein (OMPP1/FadL/TodX)"/>
    <property type="match status" value="1"/>
</dbReference>
<proteinExistence type="inferred from homology"/>
<feature type="chain" id="PRO_5039177170" evidence="8">
    <location>
        <begin position="27"/>
        <end position="542"/>
    </location>
</feature>
<dbReference type="KEGG" id="asem:NNL22_07610"/>
<dbReference type="GO" id="GO:0009279">
    <property type="term" value="C:cell outer membrane"/>
    <property type="evidence" value="ECO:0007669"/>
    <property type="project" value="UniProtKB-SubCell"/>
</dbReference>
<dbReference type="Pfam" id="PF03349">
    <property type="entry name" value="Toluene_X"/>
    <property type="match status" value="1"/>
</dbReference>
<reference evidence="9" key="1">
    <citation type="submission" date="2022-07" db="EMBL/GenBank/DDBJ databases">
        <title>Alkalimarinus sp. nov., isolated from gut of a Alitta virens.</title>
        <authorList>
            <person name="Yang A.I."/>
            <person name="Shin N.-R."/>
        </authorList>
    </citation>
    <scope>NUCLEOTIDE SEQUENCE</scope>
    <source>
        <strain evidence="9">FA028</strain>
    </source>
</reference>
<dbReference type="InterPro" id="IPR005017">
    <property type="entry name" value="OMPP1/FadL/TodX"/>
</dbReference>
<evidence type="ECO:0000313" key="9">
    <source>
        <dbReference type="EMBL" id="UZW76446.1"/>
    </source>
</evidence>
<dbReference type="RefSeq" id="WP_251811811.1">
    <property type="nucleotide sequence ID" value="NZ_CP101527.1"/>
</dbReference>
<keyword evidence="7" id="KW-0998">Cell outer membrane</keyword>
<comment type="similarity">
    <text evidence="2">Belongs to the OmpP1/FadL family.</text>
</comment>
<keyword evidence="6" id="KW-0472">Membrane</keyword>
<dbReference type="EMBL" id="CP101527">
    <property type="protein sequence ID" value="UZW76446.1"/>
    <property type="molecule type" value="Genomic_DNA"/>
</dbReference>
<dbReference type="AlphaFoldDB" id="A0A9E8KKR0"/>
<keyword evidence="10" id="KW-1185">Reference proteome</keyword>
<evidence type="ECO:0000256" key="7">
    <source>
        <dbReference type="ARBA" id="ARBA00023237"/>
    </source>
</evidence>
<keyword evidence="5 8" id="KW-0732">Signal</keyword>
<protein>
    <submittedName>
        <fullName evidence="9">Outer membrane protein transport protein</fullName>
    </submittedName>
</protein>
<evidence type="ECO:0000256" key="8">
    <source>
        <dbReference type="SAM" id="SignalP"/>
    </source>
</evidence>
<dbReference type="GO" id="GO:0015483">
    <property type="term" value="F:long-chain fatty acid transporting porin activity"/>
    <property type="evidence" value="ECO:0007669"/>
    <property type="project" value="TreeGrafter"/>
</dbReference>
<accession>A0A9E8KKR0</accession>
<name>A0A9E8KKR0_9ALTE</name>
<dbReference type="SUPFAM" id="SSF56935">
    <property type="entry name" value="Porins"/>
    <property type="match status" value="1"/>
</dbReference>
<keyword evidence="4" id="KW-0812">Transmembrane</keyword>
<dbReference type="Proteomes" id="UP001164472">
    <property type="component" value="Chromosome"/>
</dbReference>
<evidence type="ECO:0000256" key="3">
    <source>
        <dbReference type="ARBA" id="ARBA00022452"/>
    </source>
</evidence>
<dbReference type="PANTHER" id="PTHR35093">
    <property type="entry name" value="OUTER MEMBRANE PROTEIN NMB0088-RELATED"/>
    <property type="match status" value="1"/>
</dbReference>
<evidence type="ECO:0000256" key="5">
    <source>
        <dbReference type="ARBA" id="ARBA00022729"/>
    </source>
</evidence>